<feature type="compositionally biased region" description="Basic and acidic residues" evidence="4">
    <location>
        <begin position="875"/>
        <end position="884"/>
    </location>
</feature>
<feature type="region of interest" description="Disordered" evidence="4">
    <location>
        <begin position="163"/>
        <end position="294"/>
    </location>
</feature>
<feature type="compositionally biased region" description="Basic residues" evidence="4">
    <location>
        <begin position="229"/>
        <end position="259"/>
    </location>
</feature>
<feature type="compositionally biased region" description="Polar residues" evidence="4">
    <location>
        <begin position="271"/>
        <end position="280"/>
    </location>
</feature>
<dbReference type="SUPFAM" id="SSF54160">
    <property type="entry name" value="Chromo domain-like"/>
    <property type="match status" value="1"/>
</dbReference>
<organism evidence="6 7">
    <name type="scientific">Holothuria leucospilota</name>
    <name type="common">Black long sea cucumber</name>
    <name type="synonym">Mertensiothuria leucospilota</name>
    <dbReference type="NCBI Taxonomy" id="206669"/>
    <lineage>
        <taxon>Eukaryota</taxon>
        <taxon>Metazoa</taxon>
        <taxon>Echinodermata</taxon>
        <taxon>Eleutherozoa</taxon>
        <taxon>Echinozoa</taxon>
        <taxon>Holothuroidea</taxon>
        <taxon>Aspidochirotacea</taxon>
        <taxon>Aspidochirotida</taxon>
        <taxon>Holothuriidae</taxon>
        <taxon>Holothuria</taxon>
    </lineage>
</organism>
<feature type="compositionally biased region" description="Basic and acidic residues" evidence="4">
    <location>
        <begin position="647"/>
        <end position="659"/>
    </location>
</feature>
<dbReference type="Pfam" id="PF00385">
    <property type="entry name" value="Chromo"/>
    <property type="match status" value="1"/>
</dbReference>
<dbReference type="PROSITE" id="PS50088">
    <property type="entry name" value="ANK_REPEAT"/>
    <property type="match status" value="2"/>
</dbReference>
<feature type="compositionally biased region" description="Basic residues" evidence="4">
    <location>
        <begin position="931"/>
        <end position="943"/>
    </location>
</feature>
<feature type="region of interest" description="Disordered" evidence="4">
    <location>
        <begin position="640"/>
        <end position="998"/>
    </location>
</feature>
<keyword evidence="2 3" id="KW-0040">ANK repeat</keyword>
<dbReference type="Proteomes" id="UP001152320">
    <property type="component" value="Chromosome 16"/>
</dbReference>
<dbReference type="Pfam" id="PF00023">
    <property type="entry name" value="Ank"/>
    <property type="match status" value="1"/>
</dbReference>
<feature type="compositionally biased region" description="Basic and acidic residues" evidence="4">
    <location>
        <begin position="178"/>
        <end position="188"/>
    </location>
</feature>
<feature type="compositionally biased region" description="Low complexity" evidence="4">
    <location>
        <begin position="93"/>
        <end position="105"/>
    </location>
</feature>
<feature type="region of interest" description="Disordered" evidence="4">
    <location>
        <begin position="306"/>
        <end position="525"/>
    </location>
</feature>
<feature type="repeat" description="ANK" evidence="3">
    <location>
        <begin position="1144"/>
        <end position="1170"/>
    </location>
</feature>
<dbReference type="InterPro" id="IPR002110">
    <property type="entry name" value="Ankyrin_rpt"/>
</dbReference>
<dbReference type="InterPro" id="IPR023780">
    <property type="entry name" value="Chromo_domain"/>
</dbReference>
<sequence length="1341" mass="146099">MPKLEDLGEFSGDDNVYEVEKIVGVHRQPGKPTLYRVRWKGYGPEEDTYEPRDHLLTCEDMIDDYLLEEKKKAEELAIKKEKKKPAKRKHSGEGSSPSSPNSSKSLTEETPGISKQEDDSPSSPASGDVTVKTEEDDDSDVDRRALLKDPFWNDLENGFIVPNLFETDMYSKVKSRRATLEAKRKKEEEESDEQPKASGETSSECDKSSSSDASKKKDSPSKGAEESKKHKKKKHSDKHEHGKKKKKKKDRKDRRRKRVVKMDLEAIGSLESATQKSLKMSPSDLDGSDNSANLFISCKPAEEVVTVEQLEQSRQNSSNGSQSSDGSDDADKTDKSSRGDSQDQEETESTTDKVQADKGGEVDCLSPDLEKIFEKNPFSLSDETDTELVGNLSSKKVPSLPDQSAPPSTSKDDTSSGYEPGPSLWDHFSKEFLPQSSASSSLASTVNLNPSFPPLSQTTSSSSPVQVAATLNSNPPQFSNGLGQTQPSVGNSNHTLGQIPTTVPSHTPSATGQLPQVKQEPTEDIPGTSVKIKQEFGDISHVIGDGSNASNVTAPVIKKEPLDATSVTESLEPSLVEPKSEHETAVATVPKQESLEIPDSIEDHLTSEPVLENVLKSNSLGTAEELPNLTGNLFDSFLPANSPFTDDEQRTSGSEEPKIDVNQLLSSLDEKEQPQVKALLDSKDLPSATEPPTAKNILSEKHPVAVPEKLGTKDDATSKAESKLPEKNTEDTHTPEAGGLNWPWSGTGPLTSPTGVNKERAENQSSSQEVKEVEDVCNESVQNVTENTAQSNQLHKTRERGGSSPVSTVPELTPLPPAVPLPQEQPEGVTSMTASMTEEAVTPATVSKDEGETDSTTSAKGHDGNILTNSVKNGANKEKLDSEKNIVGACSVDTTKEPPSEESKEEKSENNAAASTKVSEKEKSSRTQNKQVKKQASSKRKHSGTSAVSNVAKNVRKDQESSEKNQKEKISGKIADEGMDKGTDKIQSTKEQELSKKQLHEKAVAKLKKKISEGAWKFDCITEIPKNDENQMPMEALDKSTTLDEDYLCQAISAGEVRLVYAILHHKPNLHVDRPNSRGQRPIVLACRGGHNEILKKLILSRASVDVKLNNGVTPLMIAAEQGFTATAGILLEAGASVNLTNSSGETALIKASRRGHLDVVQLLLQYGADWGQTSLENTSALSLAKQHKQYQVSELLQKHEQRMVEQLEYGIAQYMWGTARLVHSVLPSRCFRIRESTQHCIKFNFDPSKIPFSPTLGTMLFLCHVSPGPSGMSCHLTGPCHVKEVTLNGVRTNPIPEGNGFVMEFIPKAGSNILNITTYPDPYTKMLLVVTAYSLQLIQS</sequence>
<feature type="compositionally biased region" description="Basic and acidic residues" evidence="4">
    <location>
        <begin position="894"/>
        <end position="909"/>
    </location>
</feature>
<dbReference type="CDD" id="cd00024">
    <property type="entry name" value="CD_CSD"/>
    <property type="match status" value="1"/>
</dbReference>
<feature type="domain" description="Chromo" evidence="5">
    <location>
        <begin position="17"/>
        <end position="77"/>
    </location>
</feature>
<keyword evidence="7" id="KW-1185">Reference proteome</keyword>
<dbReference type="InterPro" id="IPR000953">
    <property type="entry name" value="Chromo/chromo_shadow_dom"/>
</dbReference>
<feature type="region of interest" description="Disordered" evidence="4">
    <location>
        <begin position="77"/>
        <end position="142"/>
    </location>
</feature>
<dbReference type="PROSITE" id="PS50297">
    <property type="entry name" value="ANK_REP_REGION"/>
    <property type="match status" value="2"/>
</dbReference>
<name>A0A9Q1BIP0_HOLLE</name>
<accession>A0A9Q1BIP0</accession>
<feature type="compositionally biased region" description="Basic and acidic residues" evidence="4">
    <location>
        <begin position="329"/>
        <end position="341"/>
    </location>
</feature>
<feature type="compositionally biased region" description="Basic and acidic residues" evidence="4">
    <location>
        <begin position="955"/>
        <end position="998"/>
    </location>
</feature>
<evidence type="ECO:0000256" key="3">
    <source>
        <dbReference type="PROSITE-ProRule" id="PRU00023"/>
    </source>
</evidence>
<feature type="compositionally biased region" description="Low complexity" evidence="4">
    <location>
        <begin position="312"/>
        <end position="325"/>
    </location>
</feature>
<dbReference type="EMBL" id="JAIZAY010000016">
    <property type="protein sequence ID" value="KAJ8027309.1"/>
    <property type="molecule type" value="Genomic_DNA"/>
</dbReference>
<gene>
    <name evidence="6" type="ORF">HOLleu_32419</name>
</gene>
<feature type="compositionally biased region" description="Basic and acidic residues" evidence="4">
    <location>
        <begin position="350"/>
        <end position="361"/>
    </location>
</feature>
<dbReference type="PANTHER" id="PTHR24171">
    <property type="entry name" value="ANKYRIN REPEAT DOMAIN-CONTAINING PROTEIN 39-RELATED"/>
    <property type="match status" value="1"/>
</dbReference>
<reference evidence="6" key="1">
    <citation type="submission" date="2021-10" db="EMBL/GenBank/DDBJ databases">
        <title>Tropical sea cucumber genome reveals ecological adaptation and Cuvierian tubules defense mechanism.</title>
        <authorList>
            <person name="Chen T."/>
        </authorList>
    </citation>
    <scope>NUCLEOTIDE SEQUENCE</scope>
    <source>
        <strain evidence="6">Nanhai2018</strain>
        <tissue evidence="6">Muscle</tissue>
    </source>
</reference>
<dbReference type="PROSITE" id="PS50013">
    <property type="entry name" value="CHROMO_2"/>
    <property type="match status" value="1"/>
</dbReference>
<evidence type="ECO:0000256" key="2">
    <source>
        <dbReference type="ARBA" id="ARBA00023043"/>
    </source>
</evidence>
<evidence type="ECO:0000256" key="1">
    <source>
        <dbReference type="ARBA" id="ARBA00022737"/>
    </source>
</evidence>
<dbReference type="InterPro" id="IPR016197">
    <property type="entry name" value="Chromo-like_dom_sf"/>
</dbReference>
<dbReference type="SMART" id="SM00298">
    <property type="entry name" value="CHROMO"/>
    <property type="match status" value="1"/>
</dbReference>
<evidence type="ECO:0000256" key="4">
    <source>
        <dbReference type="SAM" id="MobiDB-lite"/>
    </source>
</evidence>
<feature type="compositionally biased region" description="Basic residues" evidence="4">
    <location>
        <begin position="80"/>
        <end position="90"/>
    </location>
</feature>
<dbReference type="SUPFAM" id="SSF48403">
    <property type="entry name" value="Ankyrin repeat"/>
    <property type="match status" value="1"/>
</dbReference>
<keyword evidence="1" id="KW-0677">Repeat</keyword>
<dbReference type="Gene3D" id="2.40.50.40">
    <property type="match status" value="1"/>
</dbReference>
<feature type="compositionally biased region" description="Polar residues" evidence="4">
    <location>
        <begin position="391"/>
        <end position="409"/>
    </location>
</feature>
<dbReference type="Pfam" id="PF12796">
    <property type="entry name" value="Ank_2"/>
    <property type="match status" value="1"/>
</dbReference>
<evidence type="ECO:0000259" key="5">
    <source>
        <dbReference type="PROSITE" id="PS50013"/>
    </source>
</evidence>
<protein>
    <submittedName>
        <fullName evidence="6">M-phase phosphoprotein 8</fullName>
    </submittedName>
</protein>
<evidence type="ECO:0000313" key="6">
    <source>
        <dbReference type="EMBL" id="KAJ8027309.1"/>
    </source>
</evidence>
<dbReference type="PANTHER" id="PTHR24171:SF9">
    <property type="entry name" value="ANKYRIN REPEAT DOMAIN-CONTAINING PROTEIN 39"/>
    <property type="match status" value="1"/>
</dbReference>
<dbReference type="Gene3D" id="1.25.40.20">
    <property type="entry name" value="Ankyrin repeat-containing domain"/>
    <property type="match status" value="1"/>
</dbReference>
<feature type="repeat" description="ANK" evidence="3">
    <location>
        <begin position="1111"/>
        <end position="1143"/>
    </location>
</feature>
<feature type="compositionally biased region" description="Basic and acidic residues" evidence="4">
    <location>
        <begin position="710"/>
        <end position="734"/>
    </location>
</feature>
<proteinExistence type="predicted"/>
<dbReference type="InterPro" id="IPR036770">
    <property type="entry name" value="Ankyrin_rpt-contain_sf"/>
</dbReference>
<feature type="compositionally biased region" description="Basic and acidic residues" evidence="4">
    <location>
        <begin position="204"/>
        <end position="228"/>
    </location>
</feature>
<feature type="compositionally biased region" description="Low complexity" evidence="4">
    <location>
        <begin position="454"/>
        <end position="464"/>
    </location>
</feature>
<dbReference type="SMART" id="SM00248">
    <property type="entry name" value="ANK"/>
    <property type="match status" value="4"/>
</dbReference>
<comment type="caution">
    <text evidence="6">The sequence shown here is derived from an EMBL/GenBank/DDBJ whole genome shotgun (WGS) entry which is preliminary data.</text>
</comment>
<feature type="compositionally biased region" description="Polar residues" evidence="4">
    <location>
        <begin position="469"/>
        <end position="516"/>
    </location>
</feature>
<evidence type="ECO:0000313" key="7">
    <source>
        <dbReference type="Proteomes" id="UP001152320"/>
    </source>
</evidence>
<feature type="compositionally biased region" description="Basic and acidic residues" evidence="4">
    <location>
        <begin position="668"/>
        <end position="684"/>
    </location>
</feature>
<dbReference type="OrthoDB" id="10071877at2759"/>
<feature type="compositionally biased region" description="Polar residues" evidence="4">
    <location>
        <begin position="779"/>
        <end position="794"/>
    </location>
</feature>